<dbReference type="EMBL" id="GBXM01053771">
    <property type="protein sequence ID" value="JAH54806.1"/>
    <property type="molecule type" value="Transcribed_RNA"/>
</dbReference>
<name>A0A0E9TMJ5_ANGAN</name>
<reference evidence="1" key="1">
    <citation type="submission" date="2014-11" db="EMBL/GenBank/DDBJ databases">
        <authorList>
            <person name="Amaro Gonzalez C."/>
        </authorList>
    </citation>
    <scope>NUCLEOTIDE SEQUENCE</scope>
</reference>
<organism evidence="1">
    <name type="scientific">Anguilla anguilla</name>
    <name type="common">European freshwater eel</name>
    <name type="synonym">Muraena anguilla</name>
    <dbReference type="NCBI Taxonomy" id="7936"/>
    <lineage>
        <taxon>Eukaryota</taxon>
        <taxon>Metazoa</taxon>
        <taxon>Chordata</taxon>
        <taxon>Craniata</taxon>
        <taxon>Vertebrata</taxon>
        <taxon>Euteleostomi</taxon>
        <taxon>Actinopterygii</taxon>
        <taxon>Neopterygii</taxon>
        <taxon>Teleostei</taxon>
        <taxon>Anguilliformes</taxon>
        <taxon>Anguillidae</taxon>
        <taxon>Anguilla</taxon>
    </lineage>
</organism>
<reference evidence="1" key="2">
    <citation type="journal article" date="2015" name="Fish Shellfish Immunol.">
        <title>Early steps in the European eel (Anguilla anguilla)-Vibrio vulnificus interaction in the gills: Role of the RtxA13 toxin.</title>
        <authorList>
            <person name="Callol A."/>
            <person name="Pajuelo D."/>
            <person name="Ebbesson L."/>
            <person name="Teles M."/>
            <person name="MacKenzie S."/>
            <person name="Amaro C."/>
        </authorList>
    </citation>
    <scope>NUCLEOTIDE SEQUENCE</scope>
</reference>
<accession>A0A0E9TMJ5</accession>
<protein>
    <submittedName>
        <fullName evidence="1">Uncharacterized protein</fullName>
    </submittedName>
</protein>
<dbReference type="AlphaFoldDB" id="A0A0E9TMJ5"/>
<evidence type="ECO:0000313" key="1">
    <source>
        <dbReference type="EMBL" id="JAH54806.1"/>
    </source>
</evidence>
<sequence>MPARFATVIIFNPDCGVSCALHLLPKTANSFFVCLLVTFK</sequence>
<proteinExistence type="predicted"/>